<dbReference type="EMBL" id="AVOT02018868">
    <property type="protein sequence ID" value="MBW0506080.1"/>
    <property type="molecule type" value="Genomic_DNA"/>
</dbReference>
<accession>A0A9Q3HLJ1</accession>
<organism evidence="1 2">
    <name type="scientific">Austropuccinia psidii MF-1</name>
    <dbReference type="NCBI Taxonomy" id="1389203"/>
    <lineage>
        <taxon>Eukaryota</taxon>
        <taxon>Fungi</taxon>
        <taxon>Dikarya</taxon>
        <taxon>Basidiomycota</taxon>
        <taxon>Pucciniomycotina</taxon>
        <taxon>Pucciniomycetes</taxon>
        <taxon>Pucciniales</taxon>
        <taxon>Sphaerophragmiaceae</taxon>
        <taxon>Austropuccinia</taxon>
    </lineage>
</organism>
<reference evidence="1" key="1">
    <citation type="submission" date="2021-03" db="EMBL/GenBank/DDBJ databases">
        <title>Draft genome sequence of rust myrtle Austropuccinia psidii MF-1, a brazilian biotype.</title>
        <authorList>
            <person name="Quecine M.C."/>
            <person name="Pachon D.M.R."/>
            <person name="Bonatelli M.L."/>
            <person name="Correr F.H."/>
            <person name="Franceschini L.M."/>
            <person name="Leite T.F."/>
            <person name="Margarido G.R.A."/>
            <person name="Almeida C.A."/>
            <person name="Ferrarezi J.A."/>
            <person name="Labate C.A."/>
        </authorList>
    </citation>
    <scope>NUCLEOTIDE SEQUENCE</scope>
    <source>
        <strain evidence="1">MF-1</strain>
    </source>
</reference>
<protein>
    <submittedName>
        <fullName evidence="1">Uncharacterized protein</fullName>
    </submittedName>
</protein>
<dbReference type="AlphaFoldDB" id="A0A9Q3HLJ1"/>
<name>A0A9Q3HLJ1_9BASI</name>
<evidence type="ECO:0000313" key="2">
    <source>
        <dbReference type="Proteomes" id="UP000765509"/>
    </source>
</evidence>
<keyword evidence="2" id="KW-1185">Reference proteome</keyword>
<dbReference type="Proteomes" id="UP000765509">
    <property type="component" value="Unassembled WGS sequence"/>
</dbReference>
<evidence type="ECO:0000313" key="1">
    <source>
        <dbReference type="EMBL" id="MBW0506080.1"/>
    </source>
</evidence>
<sequence>MPTTPCAFPGSQPFTRKSLGLYKFSTIQTTPYAGAASQKLQHFLMLVQAPDASHATPYVVQVPKDSNNSLRLCRLAKIDMQILMLVQVPNASHAHPSACKDS</sequence>
<gene>
    <name evidence="1" type="ORF">O181_045795</name>
</gene>
<comment type="caution">
    <text evidence="1">The sequence shown here is derived from an EMBL/GenBank/DDBJ whole genome shotgun (WGS) entry which is preliminary data.</text>
</comment>
<proteinExistence type="predicted"/>